<dbReference type="EMBL" id="JANCPR020000014">
    <property type="protein sequence ID" value="MDJ1133565.1"/>
    <property type="molecule type" value="Genomic_DNA"/>
</dbReference>
<accession>A0ABT6ZWW6</accession>
<gene>
    <name evidence="2" type="ORF">NMN56_016650</name>
</gene>
<comment type="caution">
    <text evidence="2">The sequence shown here is derived from an EMBL/GenBank/DDBJ whole genome shotgun (WGS) entry which is preliminary data.</text>
</comment>
<organism evidence="2 3">
    <name type="scientific">Streptomyces iconiensis</name>
    <dbReference type="NCBI Taxonomy" id="1384038"/>
    <lineage>
        <taxon>Bacteria</taxon>
        <taxon>Bacillati</taxon>
        <taxon>Actinomycetota</taxon>
        <taxon>Actinomycetes</taxon>
        <taxon>Kitasatosporales</taxon>
        <taxon>Streptomycetaceae</taxon>
        <taxon>Streptomyces</taxon>
    </lineage>
</organism>
<evidence type="ECO:0000313" key="3">
    <source>
        <dbReference type="Proteomes" id="UP001214441"/>
    </source>
</evidence>
<reference evidence="2 3" key="1">
    <citation type="submission" date="2023-05" db="EMBL/GenBank/DDBJ databases">
        <title>Streptantibioticus silvisoli sp. nov., acidotolerant actinomycetes 1 from pine litter.</title>
        <authorList>
            <person name="Swiecimska M."/>
            <person name="Golinska P."/>
            <person name="Sangal V."/>
            <person name="Wachnowicz B."/>
            <person name="Goodfellow M."/>
        </authorList>
    </citation>
    <scope>NUCLEOTIDE SEQUENCE [LARGE SCALE GENOMIC DNA]</scope>
    <source>
        <strain evidence="2 3">DSM 42109</strain>
    </source>
</reference>
<sequence>MAAPEVQKAPSSAADAPGDWGTAQDPRDTVSMGPFQVPRRGQFSGGFNWNM</sequence>
<keyword evidence="3" id="KW-1185">Reference proteome</keyword>
<name>A0ABT6ZWW6_9ACTN</name>
<proteinExistence type="predicted"/>
<protein>
    <submittedName>
        <fullName evidence="2">Uncharacterized protein</fullName>
    </submittedName>
</protein>
<dbReference type="RefSeq" id="WP_274039490.1">
    <property type="nucleotide sequence ID" value="NZ_JANCPR020000014.1"/>
</dbReference>
<evidence type="ECO:0000256" key="1">
    <source>
        <dbReference type="SAM" id="MobiDB-lite"/>
    </source>
</evidence>
<dbReference type="Proteomes" id="UP001214441">
    <property type="component" value="Unassembled WGS sequence"/>
</dbReference>
<evidence type="ECO:0000313" key="2">
    <source>
        <dbReference type="EMBL" id="MDJ1133565.1"/>
    </source>
</evidence>
<feature type="region of interest" description="Disordered" evidence="1">
    <location>
        <begin position="1"/>
        <end position="51"/>
    </location>
</feature>